<protein>
    <recommendedName>
        <fullName evidence="3">DUF6534 domain-containing protein</fullName>
    </recommendedName>
</protein>
<keyword evidence="2" id="KW-0812">Transmembrane</keyword>
<evidence type="ECO:0000313" key="5">
    <source>
        <dbReference type="Proteomes" id="UP000310158"/>
    </source>
</evidence>
<organism evidence="4 5">
    <name type="scientific">Bondarzewia mesenterica</name>
    <dbReference type="NCBI Taxonomy" id="1095465"/>
    <lineage>
        <taxon>Eukaryota</taxon>
        <taxon>Fungi</taxon>
        <taxon>Dikarya</taxon>
        <taxon>Basidiomycota</taxon>
        <taxon>Agaricomycotina</taxon>
        <taxon>Agaricomycetes</taxon>
        <taxon>Russulales</taxon>
        <taxon>Bondarzewiaceae</taxon>
        <taxon>Bondarzewia</taxon>
    </lineage>
</organism>
<feature type="transmembrane region" description="Helical" evidence="2">
    <location>
        <begin position="91"/>
        <end position="110"/>
    </location>
</feature>
<comment type="caution">
    <text evidence="4">The sequence shown here is derived from an EMBL/GenBank/DDBJ whole genome shotgun (WGS) entry which is preliminary data.</text>
</comment>
<keyword evidence="5" id="KW-1185">Reference proteome</keyword>
<dbReference type="InterPro" id="IPR045339">
    <property type="entry name" value="DUF6534"/>
</dbReference>
<reference evidence="4 5" key="1">
    <citation type="submission" date="2019-02" db="EMBL/GenBank/DDBJ databases">
        <title>Genome sequencing of the rare red list fungi Bondarzewia mesenterica.</title>
        <authorList>
            <person name="Buettner E."/>
            <person name="Kellner H."/>
        </authorList>
    </citation>
    <scope>NUCLEOTIDE SEQUENCE [LARGE SCALE GENOMIC DNA]</scope>
    <source>
        <strain evidence="4 5">DSM 108281</strain>
    </source>
</reference>
<dbReference type="EMBL" id="SGPL01000089">
    <property type="protein sequence ID" value="THH18031.1"/>
    <property type="molecule type" value="Genomic_DNA"/>
</dbReference>
<feature type="domain" description="DUF6534" evidence="3">
    <location>
        <begin position="165"/>
        <end position="251"/>
    </location>
</feature>
<dbReference type="Proteomes" id="UP000310158">
    <property type="component" value="Unassembled WGS sequence"/>
</dbReference>
<evidence type="ECO:0000256" key="2">
    <source>
        <dbReference type="SAM" id="Phobius"/>
    </source>
</evidence>
<dbReference type="AlphaFoldDB" id="A0A4S4M1J6"/>
<proteinExistence type="predicted"/>
<name>A0A4S4M1J6_9AGAM</name>
<dbReference type="OrthoDB" id="3263055at2759"/>
<gene>
    <name evidence="4" type="ORF">EW146_g2894</name>
</gene>
<evidence type="ECO:0000313" key="4">
    <source>
        <dbReference type="EMBL" id="THH18031.1"/>
    </source>
</evidence>
<feature type="transmembrane region" description="Helical" evidence="2">
    <location>
        <begin position="158"/>
        <end position="176"/>
    </location>
</feature>
<dbReference type="PANTHER" id="PTHR40465:SF1">
    <property type="entry name" value="DUF6534 DOMAIN-CONTAINING PROTEIN"/>
    <property type="match status" value="1"/>
</dbReference>
<feature type="region of interest" description="Disordered" evidence="1">
    <location>
        <begin position="312"/>
        <end position="338"/>
    </location>
</feature>
<feature type="transmembrane region" description="Helical" evidence="2">
    <location>
        <begin position="117"/>
        <end position="138"/>
    </location>
</feature>
<dbReference type="Pfam" id="PF20152">
    <property type="entry name" value="DUF6534"/>
    <property type="match status" value="1"/>
</dbReference>
<evidence type="ECO:0000256" key="1">
    <source>
        <dbReference type="SAM" id="MobiDB-lite"/>
    </source>
</evidence>
<sequence>MASSGAVPSLDATSVPFLFLPLYINEGTSLAWEPPSLERSSRQCYTESPVYKLGITGTLTIQTLGISRAWFWLYGYATLYISYSSRTRVEVLFNGLIAFLVQSFLTYRIYHLSRKNVYLTGFVIVLIAAQFSVTLVYFGKSIRMETYVQLATLKGLSMAVNATTAASDVVIALSLVSMLHFSRTGFKRSDSIINKLILYTVNTGLLTSIDAVCSLATIAALPNTFIYICFFFALGRLYANSLLATLNARKSILGSSKGESMSLSGLQSIPRGISVNGLKRTNAQQTHTGNIAIQIDTTREYATDREGNAPHEWIHKLPSNQLETESGGGDTKRDDQSL</sequence>
<feature type="transmembrane region" description="Helical" evidence="2">
    <location>
        <begin position="196"/>
        <end position="219"/>
    </location>
</feature>
<keyword evidence="2" id="KW-0472">Membrane</keyword>
<dbReference type="PANTHER" id="PTHR40465">
    <property type="entry name" value="CHROMOSOME 1, WHOLE GENOME SHOTGUN SEQUENCE"/>
    <property type="match status" value="1"/>
</dbReference>
<evidence type="ECO:0000259" key="3">
    <source>
        <dbReference type="Pfam" id="PF20152"/>
    </source>
</evidence>
<feature type="transmembrane region" description="Helical" evidence="2">
    <location>
        <begin position="225"/>
        <end position="246"/>
    </location>
</feature>
<accession>A0A4S4M1J6</accession>
<keyword evidence="2" id="KW-1133">Transmembrane helix</keyword>